<comment type="similarity">
    <text evidence="4">Belongs to the methyltransferase superfamily. METTL23 family.</text>
</comment>
<dbReference type="OrthoDB" id="407325at2759"/>
<reference evidence="5" key="1">
    <citation type="submission" date="2022-03" db="EMBL/GenBank/DDBJ databases">
        <authorList>
            <person name="Martin C."/>
        </authorList>
    </citation>
    <scope>NUCLEOTIDE SEQUENCE</scope>
</reference>
<dbReference type="GO" id="GO:0005634">
    <property type="term" value="C:nucleus"/>
    <property type="evidence" value="ECO:0007669"/>
    <property type="project" value="TreeGrafter"/>
</dbReference>
<evidence type="ECO:0000256" key="2">
    <source>
        <dbReference type="ARBA" id="ARBA00022679"/>
    </source>
</evidence>
<dbReference type="InterPro" id="IPR019410">
    <property type="entry name" value="Methyltransf_16"/>
</dbReference>
<keyword evidence="3" id="KW-0949">S-adenosyl-L-methionine</keyword>
<dbReference type="InterPro" id="IPR029063">
    <property type="entry name" value="SAM-dependent_MTases_sf"/>
</dbReference>
<dbReference type="PANTHER" id="PTHR14614">
    <property type="entry name" value="HEPATOCELLULAR CARCINOMA-ASSOCIATED ANTIGEN"/>
    <property type="match status" value="1"/>
</dbReference>
<gene>
    <name evidence="5" type="ORF">OFUS_LOCUS18262</name>
</gene>
<dbReference type="PANTHER" id="PTHR14614:SF164">
    <property type="entry name" value="HISTONE-ARGININE METHYLTRANSFERASE METTL23"/>
    <property type="match status" value="1"/>
</dbReference>
<comment type="caution">
    <text evidence="5">The sequence shown here is derived from an EMBL/GenBank/DDBJ whole genome shotgun (WGS) entry which is preliminary data.</text>
</comment>
<accession>A0A8S4PI45</accession>
<proteinExistence type="inferred from homology"/>
<dbReference type="EMBL" id="CAIIXF020000009">
    <property type="protein sequence ID" value="CAH1793408.1"/>
    <property type="molecule type" value="Genomic_DNA"/>
</dbReference>
<dbReference type="GO" id="GO:0032259">
    <property type="term" value="P:methylation"/>
    <property type="evidence" value="ECO:0007669"/>
    <property type="project" value="UniProtKB-KW"/>
</dbReference>
<organism evidence="5 6">
    <name type="scientific">Owenia fusiformis</name>
    <name type="common">Polychaete worm</name>
    <dbReference type="NCBI Taxonomy" id="6347"/>
    <lineage>
        <taxon>Eukaryota</taxon>
        <taxon>Metazoa</taxon>
        <taxon>Spiralia</taxon>
        <taxon>Lophotrochozoa</taxon>
        <taxon>Annelida</taxon>
        <taxon>Polychaeta</taxon>
        <taxon>Sedentaria</taxon>
        <taxon>Canalipalpata</taxon>
        <taxon>Sabellida</taxon>
        <taxon>Oweniida</taxon>
        <taxon>Oweniidae</taxon>
        <taxon>Owenia</taxon>
    </lineage>
</organism>
<dbReference type="Pfam" id="PF10294">
    <property type="entry name" value="Methyltransf_16"/>
    <property type="match status" value="1"/>
</dbReference>
<evidence type="ECO:0008006" key="7">
    <source>
        <dbReference type="Google" id="ProtNLM"/>
    </source>
</evidence>
<evidence type="ECO:0000313" key="5">
    <source>
        <dbReference type="EMBL" id="CAH1793408.1"/>
    </source>
</evidence>
<keyword evidence="6" id="KW-1185">Reference proteome</keyword>
<dbReference type="GO" id="GO:0008168">
    <property type="term" value="F:methyltransferase activity"/>
    <property type="evidence" value="ECO:0007669"/>
    <property type="project" value="UniProtKB-KW"/>
</dbReference>
<dbReference type="Proteomes" id="UP000749559">
    <property type="component" value="Unassembled WGS sequence"/>
</dbReference>
<evidence type="ECO:0000313" key="6">
    <source>
        <dbReference type="Proteomes" id="UP000749559"/>
    </source>
</evidence>
<protein>
    <recommendedName>
        <fullName evidence="7">Methyltransferase-like protein 23</fullName>
    </recommendedName>
</protein>
<feature type="non-terminal residue" evidence="5">
    <location>
        <position position="227"/>
    </location>
</feature>
<dbReference type="SUPFAM" id="SSF53335">
    <property type="entry name" value="S-adenosyl-L-methionine-dependent methyltransferases"/>
    <property type="match status" value="1"/>
</dbReference>
<dbReference type="GO" id="GO:0005737">
    <property type="term" value="C:cytoplasm"/>
    <property type="evidence" value="ECO:0007669"/>
    <property type="project" value="TreeGrafter"/>
</dbReference>
<name>A0A8S4PI45_OWEFU</name>
<dbReference type="AlphaFoldDB" id="A0A8S4PI45"/>
<keyword evidence="1" id="KW-0489">Methyltransferase</keyword>
<evidence type="ECO:0000256" key="1">
    <source>
        <dbReference type="ARBA" id="ARBA00022603"/>
    </source>
</evidence>
<keyword evidence="2" id="KW-0808">Transferase</keyword>
<sequence>KKLKMLNSWRKFHFMDRDDNQAMIINIPEVIDPHYGMYVWPCAPVLAQYIWYNRECVAGKNVFEIGAGTSLPGIMAAKCKAHVTLTDSAEYPRCLENCRNSCRANDLPQVKVQSLTWGLLDGDTLSLGALDVILGSDCFFDPQEFEEIIVTVSYLLKLNRKAEFWCTYQERSSDWSIEGLLLKWNLNCNQVPLPDFDADSGNIAESDLPGPHTIHMYVMTYNDVDDT</sequence>
<evidence type="ECO:0000256" key="3">
    <source>
        <dbReference type="ARBA" id="ARBA00022691"/>
    </source>
</evidence>
<dbReference type="Gene3D" id="3.40.50.150">
    <property type="entry name" value="Vaccinia Virus protein VP39"/>
    <property type="match status" value="1"/>
</dbReference>
<evidence type="ECO:0000256" key="4">
    <source>
        <dbReference type="ARBA" id="ARBA00043988"/>
    </source>
</evidence>